<accession>A0A6I3LYJ7</accession>
<evidence type="ECO:0000313" key="1">
    <source>
        <dbReference type="EMBL" id="MTH67610.1"/>
    </source>
</evidence>
<evidence type="ECO:0000313" key="2">
    <source>
        <dbReference type="Proteomes" id="UP000433071"/>
    </source>
</evidence>
<dbReference type="SUPFAM" id="SSF56784">
    <property type="entry name" value="HAD-like"/>
    <property type="match status" value="1"/>
</dbReference>
<organism evidence="1 2">
    <name type="scientific">Agromyces bracchium</name>
    <dbReference type="NCBI Taxonomy" id="88376"/>
    <lineage>
        <taxon>Bacteria</taxon>
        <taxon>Bacillati</taxon>
        <taxon>Actinomycetota</taxon>
        <taxon>Actinomycetes</taxon>
        <taxon>Micrococcales</taxon>
        <taxon>Microbacteriaceae</taxon>
        <taxon>Agromyces</taxon>
    </lineage>
</organism>
<dbReference type="PANTHER" id="PTHR43434:SF1">
    <property type="entry name" value="PHOSPHOGLYCOLATE PHOSPHATASE"/>
    <property type="match status" value="1"/>
</dbReference>
<dbReference type="InterPro" id="IPR036412">
    <property type="entry name" value="HAD-like_sf"/>
</dbReference>
<dbReference type="RefSeq" id="WP_155050720.1">
    <property type="nucleotide sequence ID" value="NZ_BAAAIB010000010.1"/>
</dbReference>
<dbReference type="GO" id="GO:0008967">
    <property type="term" value="F:phosphoglycolate phosphatase activity"/>
    <property type="evidence" value="ECO:0007669"/>
    <property type="project" value="TreeGrafter"/>
</dbReference>
<proteinExistence type="predicted"/>
<reference evidence="1 2" key="1">
    <citation type="submission" date="2019-11" db="EMBL/GenBank/DDBJ databases">
        <title>Agromyces kandeliae sp. nov., isolated from mangrove soil.</title>
        <authorList>
            <person name="Wang R."/>
        </authorList>
    </citation>
    <scope>NUCLEOTIDE SEQUENCE [LARGE SCALE GENOMIC DNA]</scope>
    <source>
        <strain evidence="1 2">JCM 11433</strain>
    </source>
</reference>
<sequence length="170" mass="17465">MITLAVLAFEGAVVRRSTDAAAPPQLVKGVESTLAELRRRGVRVVLVCEGPHRTAVDRLAGLGWSVSDDLRAPRAVDAVVAVDDVASAPPAPFAVHHAMELAGTLDVRQVLVAGDSIAMLEAGRAAGAGWVVGVLSGAARRPELASVHHDAILSDVNDLVALAVPAAPAR</sequence>
<dbReference type="AlphaFoldDB" id="A0A6I3LYJ7"/>
<gene>
    <name evidence="1" type="ORF">GJ743_04395</name>
</gene>
<comment type="caution">
    <text evidence="1">The sequence shown here is derived from an EMBL/GenBank/DDBJ whole genome shotgun (WGS) entry which is preliminary data.</text>
</comment>
<dbReference type="Pfam" id="PF00702">
    <property type="entry name" value="Hydrolase"/>
    <property type="match status" value="1"/>
</dbReference>
<dbReference type="Proteomes" id="UP000433071">
    <property type="component" value="Unassembled WGS sequence"/>
</dbReference>
<keyword evidence="2" id="KW-1185">Reference proteome</keyword>
<dbReference type="GO" id="GO:0006281">
    <property type="term" value="P:DNA repair"/>
    <property type="evidence" value="ECO:0007669"/>
    <property type="project" value="TreeGrafter"/>
</dbReference>
<dbReference type="EMBL" id="WMLB01000013">
    <property type="protein sequence ID" value="MTH67610.1"/>
    <property type="molecule type" value="Genomic_DNA"/>
</dbReference>
<dbReference type="PANTHER" id="PTHR43434">
    <property type="entry name" value="PHOSPHOGLYCOLATE PHOSPHATASE"/>
    <property type="match status" value="1"/>
</dbReference>
<keyword evidence="1" id="KW-0378">Hydrolase</keyword>
<dbReference type="InterPro" id="IPR050155">
    <property type="entry name" value="HAD-like_hydrolase_sf"/>
</dbReference>
<dbReference type="InterPro" id="IPR023214">
    <property type="entry name" value="HAD_sf"/>
</dbReference>
<name>A0A6I3LYJ7_9MICO</name>
<dbReference type="OrthoDB" id="5504491at2"/>
<dbReference type="Gene3D" id="3.40.50.1000">
    <property type="entry name" value="HAD superfamily/HAD-like"/>
    <property type="match status" value="1"/>
</dbReference>
<protein>
    <submittedName>
        <fullName evidence="1">HAD family hydrolase</fullName>
    </submittedName>
</protein>